<dbReference type="GO" id="GO:0005737">
    <property type="term" value="C:cytoplasm"/>
    <property type="evidence" value="ECO:0007669"/>
    <property type="project" value="InterPro"/>
</dbReference>
<feature type="domain" description="Anticodon-binding" evidence="3">
    <location>
        <begin position="47"/>
        <end position="88"/>
    </location>
</feature>
<name>A0AA41VCK8_PAPNU</name>
<dbReference type="Pfam" id="PF03129">
    <property type="entry name" value="HGTP_anticodon"/>
    <property type="match status" value="1"/>
</dbReference>
<accession>A0AA41VCK8</accession>
<dbReference type="Gene3D" id="3.30.110.30">
    <property type="entry name" value="C-terminal domain of ProRS"/>
    <property type="match status" value="1"/>
</dbReference>
<comment type="caution">
    <text evidence="4">The sequence shown here is derived from an EMBL/GenBank/DDBJ whole genome shotgun (WGS) entry which is preliminary data.</text>
</comment>
<dbReference type="InterPro" id="IPR004499">
    <property type="entry name" value="Pro-tRNA-ligase_IIa_arc-type"/>
</dbReference>
<dbReference type="EMBL" id="JAJJMA010193886">
    <property type="protein sequence ID" value="MCL7038770.1"/>
    <property type="molecule type" value="Genomic_DNA"/>
</dbReference>
<dbReference type="InterPro" id="IPR036621">
    <property type="entry name" value="Anticodon-bd_dom_sf"/>
</dbReference>
<evidence type="ECO:0000313" key="4">
    <source>
        <dbReference type="EMBL" id="MCL7038770.1"/>
    </source>
</evidence>
<dbReference type="AlphaFoldDB" id="A0AA41VCK8"/>
<dbReference type="GO" id="GO:0005524">
    <property type="term" value="F:ATP binding"/>
    <property type="evidence" value="ECO:0007669"/>
    <property type="project" value="InterPro"/>
</dbReference>
<dbReference type="PANTHER" id="PTHR43382:SF2">
    <property type="entry name" value="BIFUNCTIONAL GLUTAMATE_PROLINE--TRNA LIGASE"/>
    <property type="match status" value="1"/>
</dbReference>
<organism evidence="4 5">
    <name type="scientific">Papaver nudicaule</name>
    <name type="common">Iceland poppy</name>
    <dbReference type="NCBI Taxonomy" id="74823"/>
    <lineage>
        <taxon>Eukaryota</taxon>
        <taxon>Viridiplantae</taxon>
        <taxon>Streptophyta</taxon>
        <taxon>Embryophyta</taxon>
        <taxon>Tracheophyta</taxon>
        <taxon>Spermatophyta</taxon>
        <taxon>Magnoliopsida</taxon>
        <taxon>Ranunculales</taxon>
        <taxon>Papaveraceae</taxon>
        <taxon>Papaveroideae</taxon>
        <taxon>Papaver</taxon>
    </lineage>
</organism>
<dbReference type="GO" id="GO:0006433">
    <property type="term" value="P:prolyl-tRNA aminoacylation"/>
    <property type="evidence" value="ECO:0007669"/>
    <property type="project" value="InterPro"/>
</dbReference>
<reference evidence="4" key="1">
    <citation type="submission" date="2022-03" db="EMBL/GenBank/DDBJ databases">
        <title>A functionally conserved STORR gene fusion in Papaver species that diverged 16.8 million years ago.</title>
        <authorList>
            <person name="Catania T."/>
        </authorList>
    </citation>
    <scope>NUCLEOTIDE SEQUENCE</scope>
    <source>
        <strain evidence="4">S-191538</strain>
    </source>
</reference>
<evidence type="ECO:0000256" key="1">
    <source>
        <dbReference type="ARBA" id="ARBA00012831"/>
    </source>
</evidence>
<dbReference type="InterPro" id="IPR004154">
    <property type="entry name" value="Anticodon-bd"/>
</dbReference>
<dbReference type="SUPFAM" id="SSF52954">
    <property type="entry name" value="Class II aaRS ABD-related"/>
    <property type="match status" value="1"/>
</dbReference>
<dbReference type="Gene3D" id="3.40.50.800">
    <property type="entry name" value="Anticodon-binding domain"/>
    <property type="match status" value="1"/>
</dbReference>
<keyword evidence="2" id="KW-0648">Protein biosynthesis</keyword>
<proteinExistence type="predicted"/>
<dbReference type="EC" id="6.1.1.15" evidence="1"/>
<gene>
    <name evidence="4" type="ORF">MKW94_020267</name>
</gene>
<sequence length="184" mass="20618">MVMVHGDDKGLVFPLKAAPVQVILTPVPYKDDYTQAINQACPETAKDLRFPIEIGPKNMAKNQVRIVRRDKGAKQNILRTNLVEQIKDSLDIVRQSQLDAARRHDACVTVAKTWEEFTKALKKKKMPLTPWCNEEVKARISKGEMGACKNLCTPFYQPELLESTLYFASENLPESGLSVAEASS</sequence>
<evidence type="ECO:0000259" key="3">
    <source>
        <dbReference type="Pfam" id="PF03129"/>
    </source>
</evidence>
<keyword evidence="5" id="KW-1185">Reference proteome</keyword>
<dbReference type="InterPro" id="IPR017449">
    <property type="entry name" value="Pro-tRNA_synth_II"/>
</dbReference>
<dbReference type="GO" id="GO:0017101">
    <property type="term" value="C:aminoacyl-tRNA synthetase multienzyme complex"/>
    <property type="evidence" value="ECO:0007669"/>
    <property type="project" value="TreeGrafter"/>
</dbReference>
<dbReference type="Proteomes" id="UP001177140">
    <property type="component" value="Unassembled WGS sequence"/>
</dbReference>
<dbReference type="GO" id="GO:0004827">
    <property type="term" value="F:proline-tRNA ligase activity"/>
    <property type="evidence" value="ECO:0007669"/>
    <property type="project" value="UniProtKB-EC"/>
</dbReference>
<evidence type="ECO:0000256" key="2">
    <source>
        <dbReference type="ARBA" id="ARBA00022917"/>
    </source>
</evidence>
<dbReference type="PANTHER" id="PTHR43382">
    <property type="entry name" value="PROLYL-TRNA SYNTHETASE"/>
    <property type="match status" value="1"/>
</dbReference>
<protein>
    <recommendedName>
        <fullName evidence="1">proline--tRNA ligase</fullName>
        <ecNumber evidence="1">6.1.1.15</ecNumber>
    </recommendedName>
</protein>
<evidence type="ECO:0000313" key="5">
    <source>
        <dbReference type="Proteomes" id="UP001177140"/>
    </source>
</evidence>